<dbReference type="AlphaFoldDB" id="A0A0E0NEU4"/>
<name>A0A0E0NEU4_ORYRU</name>
<dbReference type="SUPFAM" id="SSF52540">
    <property type="entry name" value="P-loop containing nucleoside triphosphate hydrolases"/>
    <property type="match status" value="1"/>
</dbReference>
<reference evidence="7" key="1">
    <citation type="submission" date="2013-06" db="EMBL/GenBank/DDBJ databases">
        <authorList>
            <person name="Zhao Q."/>
        </authorList>
    </citation>
    <scope>NUCLEOTIDE SEQUENCE</scope>
    <source>
        <strain evidence="7">cv. W1943</strain>
    </source>
</reference>
<protein>
    <submittedName>
        <fullName evidence="6">Uncharacterized protein</fullName>
    </submittedName>
</protein>
<dbReference type="Gene3D" id="1.10.10.10">
    <property type="entry name" value="Winged helix-like DNA-binding domain superfamily/Winged helix DNA-binding domain"/>
    <property type="match status" value="1"/>
</dbReference>
<evidence type="ECO:0000259" key="3">
    <source>
        <dbReference type="Pfam" id="PF00931"/>
    </source>
</evidence>
<feature type="domain" description="Disease resistance R13L4/SHOC-2-like LRR" evidence="5">
    <location>
        <begin position="572"/>
        <end position="721"/>
    </location>
</feature>
<evidence type="ECO:0000259" key="5">
    <source>
        <dbReference type="Pfam" id="PF23598"/>
    </source>
</evidence>
<dbReference type="HOGENOM" id="CLU_000837_14_5_1"/>
<dbReference type="InterPro" id="IPR036388">
    <property type="entry name" value="WH-like_DNA-bd_sf"/>
</dbReference>
<dbReference type="GO" id="GO:0002758">
    <property type="term" value="P:innate immune response-activating signaling pathway"/>
    <property type="evidence" value="ECO:0007669"/>
    <property type="project" value="UniProtKB-ARBA"/>
</dbReference>
<reference evidence="6" key="2">
    <citation type="submission" date="2015-06" db="UniProtKB">
        <authorList>
            <consortium name="EnsemblPlants"/>
        </authorList>
    </citation>
    <scope>IDENTIFICATION</scope>
</reference>
<dbReference type="Gramene" id="ORUFI02G17130.1">
    <property type="protein sequence ID" value="ORUFI02G17130.1"/>
    <property type="gene ID" value="ORUFI02G17130"/>
</dbReference>
<dbReference type="PRINTS" id="PR00364">
    <property type="entry name" value="DISEASERSIST"/>
</dbReference>
<dbReference type="FunFam" id="1.10.10.10:FF:000322">
    <property type="entry name" value="Probable disease resistance protein At1g63360"/>
    <property type="match status" value="1"/>
</dbReference>
<dbReference type="InterPro" id="IPR027417">
    <property type="entry name" value="P-loop_NTPase"/>
</dbReference>
<dbReference type="GO" id="GO:0042742">
    <property type="term" value="P:defense response to bacterium"/>
    <property type="evidence" value="ECO:0007669"/>
    <property type="project" value="UniProtKB-ARBA"/>
</dbReference>
<evidence type="ECO:0000256" key="1">
    <source>
        <dbReference type="ARBA" id="ARBA00022737"/>
    </source>
</evidence>
<dbReference type="GO" id="GO:0043531">
    <property type="term" value="F:ADP binding"/>
    <property type="evidence" value="ECO:0007669"/>
    <property type="project" value="InterPro"/>
</dbReference>
<evidence type="ECO:0000256" key="2">
    <source>
        <dbReference type="ARBA" id="ARBA00022821"/>
    </source>
</evidence>
<proteinExistence type="predicted"/>
<dbReference type="InterPro" id="IPR058922">
    <property type="entry name" value="WHD_DRP"/>
</dbReference>
<dbReference type="InterPro" id="IPR055414">
    <property type="entry name" value="LRR_R13L4/SHOC2-like"/>
</dbReference>
<feature type="domain" description="NB-ARC" evidence="3">
    <location>
        <begin position="8"/>
        <end position="174"/>
    </location>
</feature>
<dbReference type="Pfam" id="PF23598">
    <property type="entry name" value="LRR_14"/>
    <property type="match status" value="2"/>
</dbReference>
<feature type="domain" description="Disease resistance protein winged helix" evidence="4">
    <location>
        <begin position="263"/>
        <end position="335"/>
    </location>
</feature>
<dbReference type="Pfam" id="PF23559">
    <property type="entry name" value="WHD_DRP"/>
    <property type="match status" value="1"/>
</dbReference>
<evidence type="ECO:0000259" key="4">
    <source>
        <dbReference type="Pfam" id="PF23559"/>
    </source>
</evidence>
<dbReference type="OMA" id="IFGECRA"/>
<evidence type="ECO:0000313" key="7">
    <source>
        <dbReference type="Proteomes" id="UP000008022"/>
    </source>
</evidence>
<dbReference type="STRING" id="4529.A0A0E0NEU4"/>
<organism evidence="6 7">
    <name type="scientific">Oryza rufipogon</name>
    <name type="common">Brownbeard rice</name>
    <name type="synonym">Asian wild rice</name>
    <dbReference type="NCBI Taxonomy" id="4529"/>
    <lineage>
        <taxon>Eukaryota</taxon>
        <taxon>Viridiplantae</taxon>
        <taxon>Streptophyta</taxon>
        <taxon>Embryophyta</taxon>
        <taxon>Tracheophyta</taxon>
        <taxon>Spermatophyta</taxon>
        <taxon>Magnoliopsida</taxon>
        <taxon>Liliopsida</taxon>
        <taxon>Poales</taxon>
        <taxon>Poaceae</taxon>
        <taxon>BOP clade</taxon>
        <taxon>Oryzoideae</taxon>
        <taxon>Oryzeae</taxon>
        <taxon>Oryzinae</taxon>
        <taxon>Oryza</taxon>
    </lineage>
</organism>
<keyword evidence="7" id="KW-1185">Reference proteome</keyword>
<accession>A0A0E0NEU4</accession>
<dbReference type="InterPro" id="IPR042197">
    <property type="entry name" value="Apaf_helical"/>
</dbReference>
<dbReference type="Proteomes" id="UP000008022">
    <property type="component" value="Unassembled WGS sequence"/>
</dbReference>
<dbReference type="InterPro" id="IPR002182">
    <property type="entry name" value="NB-ARC"/>
</dbReference>
<dbReference type="PANTHER" id="PTHR23155">
    <property type="entry name" value="DISEASE RESISTANCE PROTEIN RP"/>
    <property type="match status" value="1"/>
</dbReference>
<evidence type="ECO:0000313" key="6">
    <source>
        <dbReference type="EnsemblPlants" id="ORUFI02G17130.1"/>
    </source>
</evidence>
<keyword evidence="1" id="KW-0677">Repeat</keyword>
<sequence length="737" mass="82680">MEKSHLIQLNIISIWGMIGIGKTSFIRSAYGSEEITSMFEQCAWVTISHPFNLHDFITSLAHELNAHDFSVLGNGLQKSEESIKPSKRRCLLVLDDVLSIEEWNLIQPHLPNETNTKIIVTMSHPNLVPPGALHTTREASIAEHCSMTCKNIYKLEGLKEDAAFALFKNKVFVDSSNIDLDLDMITQAKLIIKECDGHPLAITNIAGFLARKQKTTTEWKKLNDNFTSGSVNKENLEMISTTLEPSYNNLSYHLKLCLLYLSVFPKGHNIRRKRIVRRWVAEGYISKTHSLSAEEVGESYFAELINRSIIQPSEPVPAHNVGNIEYCRVHNLMHKISVSKSMEENHGFVLEVSSNNEGTVRHLSIINTGETNKNALKCVDLTHVRSVTIFGECRASLDFSMMRMLRILDLEGTSGLKDRDLSQIGNFLHLRYLSLRGCADIYHLPNSLGNLWDIQMLDVSGTSIIKLPKTITKLKKLHYLRAGNIPKDDATSSIELKESSDLSKMEHEPIDDLEILDVEVKSVQFGMTVLDTTKAYITKTMQNNDNVNKHDIFHKYCKVLLPGIPQGLDMYGVKAPEGIGQLNDLHTLGVVNVAAGKVILRELEKLKKLHKLGLTGVNKKNSQAILSAIANLALLHSLSLQAEGEPGLQGCLDHTFAPPSKLQSLKIYGNLVTLPIWITQLQNLAKLKLRSTQLKLAPSMEILGKLPHLVILRLWKNSFLQRKKYFSIFSRALSQAL</sequence>
<feature type="domain" description="Disease resistance R13L4/SHOC-2-like LRR" evidence="5">
    <location>
        <begin position="383"/>
        <end position="484"/>
    </location>
</feature>
<dbReference type="SUPFAM" id="SSF52047">
    <property type="entry name" value="RNI-like"/>
    <property type="match status" value="1"/>
</dbReference>
<dbReference type="Gene3D" id="3.40.50.300">
    <property type="entry name" value="P-loop containing nucleotide triphosphate hydrolases"/>
    <property type="match status" value="1"/>
</dbReference>
<dbReference type="EnsemblPlants" id="ORUFI02G17130.1">
    <property type="protein sequence ID" value="ORUFI02G17130.1"/>
    <property type="gene ID" value="ORUFI02G17130"/>
</dbReference>
<dbReference type="InterPro" id="IPR032675">
    <property type="entry name" value="LRR_dom_sf"/>
</dbReference>
<dbReference type="eggNOG" id="KOG4658">
    <property type="taxonomic scope" value="Eukaryota"/>
</dbReference>
<keyword evidence="2" id="KW-0611">Plant defense</keyword>
<dbReference type="PANTHER" id="PTHR23155:SF1114">
    <property type="entry name" value="OS02G0475500 PROTEIN"/>
    <property type="match status" value="1"/>
</dbReference>
<dbReference type="GO" id="GO:0009626">
    <property type="term" value="P:plant-type hypersensitive response"/>
    <property type="evidence" value="ECO:0007669"/>
    <property type="project" value="UniProtKB-ARBA"/>
</dbReference>
<dbReference type="Pfam" id="PF00931">
    <property type="entry name" value="NB-ARC"/>
    <property type="match status" value="1"/>
</dbReference>
<dbReference type="Gene3D" id="3.80.10.10">
    <property type="entry name" value="Ribonuclease Inhibitor"/>
    <property type="match status" value="2"/>
</dbReference>
<dbReference type="Gene3D" id="1.10.8.430">
    <property type="entry name" value="Helical domain of apoptotic protease-activating factors"/>
    <property type="match status" value="1"/>
</dbReference>
<dbReference type="InterPro" id="IPR044974">
    <property type="entry name" value="Disease_R_plants"/>
</dbReference>